<protein>
    <submittedName>
        <fullName evidence="1">Hydrolase</fullName>
    </submittedName>
</protein>
<dbReference type="PANTHER" id="PTHR10000:SF53">
    <property type="entry name" value="5-AMINO-6-(5-PHOSPHO-D-RIBITYLAMINO)URACIL PHOSPHATASE YBJI-RELATED"/>
    <property type="match status" value="1"/>
</dbReference>
<dbReference type="OrthoDB" id="3180855at2"/>
<dbReference type="InterPro" id="IPR023214">
    <property type="entry name" value="HAD_sf"/>
</dbReference>
<gene>
    <name evidence="1" type="ORF">CUC44_05075</name>
</gene>
<dbReference type="NCBIfam" id="TIGR01484">
    <property type="entry name" value="HAD-SF-IIB"/>
    <property type="match status" value="1"/>
</dbReference>
<dbReference type="Pfam" id="PF08282">
    <property type="entry name" value="Hydrolase_3"/>
    <property type="match status" value="1"/>
</dbReference>
<dbReference type="EMBL" id="PGCP01000005">
    <property type="protein sequence ID" value="PJC94076.1"/>
    <property type="molecule type" value="Genomic_DNA"/>
</dbReference>
<accession>A0A2M8HBW8</accession>
<evidence type="ECO:0000313" key="2">
    <source>
        <dbReference type="Proteomes" id="UP000232060"/>
    </source>
</evidence>
<dbReference type="InterPro" id="IPR006379">
    <property type="entry name" value="HAD-SF_hydro_IIB"/>
</dbReference>
<proteinExistence type="predicted"/>
<dbReference type="PANTHER" id="PTHR10000">
    <property type="entry name" value="PHOSPHOSERINE PHOSPHATASE"/>
    <property type="match status" value="1"/>
</dbReference>
<dbReference type="AlphaFoldDB" id="A0A2M8HBW8"/>
<comment type="caution">
    <text evidence="1">The sequence shown here is derived from an EMBL/GenBank/DDBJ whole genome shotgun (WGS) entry which is preliminary data.</text>
</comment>
<name>A0A2M8HBW8_9GAMM</name>
<reference evidence="1 2" key="1">
    <citation type="submission" date="2017-11" db="EMBL/GenBank/DDBJ databases">
        <title>Draft genome sequence of environmental isolate Aeromonas lusitania sp. nov. MDC 2473.</title>
        <authorList>
            <person name="Colston S.M."/>
            <person name="Navarro A."/>
            <person name="Martinez-Murcia A.J."/>
            <person name="Graf J."/>
        </authorList>
    </citation>
    <scope>NUCLEOTIDE SEQUENCE [LARGE SCALE GENOMIC DNA]</scope>
    <source>
        <strain evidence="1 2">MDC 2473</strain>
    </source>
</reference>
<dbReference type="SUPFAM" id="SSF56784">
    <property type="entry name" value="HAD-like"/>
    <property type="match status" value="1"/>
</dbReference>
<keyword evidence="2" id="KW-1185">Reference proteome</keyword>
<organism evidence="1 2">
    <name type="scientific">Aeromonas lusitana</name>
    <dbReference type="NCBI Taxonomy" id="931529"/>
    <lineage>
        <taxon>Bacteria</taxon>
        <taxon>Pseudomonadati</taxon>
        <taxon>Pseudomonadota</taxon>
        <taxon>Gammaproteobacteria</taxon>
        <taxon>Aeromonadales</taxon>
        <taxon>Aeromonadaceae</taxon>
        <taxon>Aeromonas</taxon>
    </lineage>
</organism>
<dbReference type="Gene3D" id="3.30.1240.10">
    <property type="match status" value="1"/>
</dbReference>
<dbReference type="Gene3D" id="3.40.50.1000">
    <property type="entry name" value="HAD superfamily/HAD-like"/>
    <property type="match status" value="1"/>
</dbReference>
<sequence>MIKLIITDMDGTFLNSRGDYNRALFSEVVSAMAQQGVHFAPCTGKQVDRVEELLGEESANFWILGDSATRIKHQGRYVYQSLLQNRLGLAIIAQLARVPGSHITIACTPEFAFIREDIEPHLKELVRRSYSKVKTVSDFNEISADFVKITVYDEQGRCPELRGELDAFNEDAYIVVSEKNWIDIANAGVHKGTTVARLQALVGAGKHETLVFGDGLNDIELMGCADLSFAMRNGCDETKAAANFITRSNDEDAVMHTILQLLALQRHD</sequence>
<dbReference type="GO" id="GO:0000287">
    <property type="term" value="F:magnesium ion binding"/>
    <property type="evidence" value="ECO:0007669"/>
    <property type="project" value="UniProtKB-ARBA"/>
</dbReference>
<dbReference type="InterPro" id="IPR036412">
    <property type="entry name" value="HAD-like_sf"/>
</dbReference>
<keyword evidence="1" id="KW-0378">Hydrolase</keyword>
<dbReference type="RefSeq" id="WP_100858905.1">
    <property type="nucleotide sequence ID" value="NZ_PGCP01000005.1"/>
</dbReference>
<evidence type="ECO:0000313" key="1">
    <source>
        <dbReference type="EMBL" id="PJC94076.1"/>
    </source>
</evidence>
<dbReference type="GO" id="GO:0005829">
    <property type="term" value="C:cytosol"/>
    <property type="evidence" value="ECO:0007669"/>
    <property type="project" value="TreeGrafter"/>
</dbReference>
<dbReference type="GO" id="GO:0016791">
    <property type="term" value="F:phosphatase activity"/>
    <property type="evidence" value="ECO:0007669"/>
    <property type="project" value="TreeGrafter"/>
</dbReference>
<dbReference type="PROSITE" id="PS01229">
    <property type="entry name" value="COF_2"/>
    <property type="match status" value="1"/>
</dbReference>
<dbReference type="Proteomes" id="UP000232060">
    <property type="component" value="Unassembled WGS sequence"/>
</dbReference>